<evidence type="ECO:0000256" key="1">
    <source>
        <dbReference type="SAM" id="Coils"/>
    </source>
</evidence>
<dbReference type="KEGG" id="mlr:MELLADRAFT_93076"/>
<dbReference type="InParanoid" id="F4S3V1"/>
<feature type="region of interest" description="Disordered" evidence="2">
    <location>
        <begin position="428"/>
        <end position="457"/>
    </location>
</feature>
<dbReference type="EMBL" id="GL883145">
    <property type="protein sequence ID" value="EGG00679.1"/>
    <property type="molecule type" value="Genomic_DNA"/>
</dbReference>
<evidence type="ECO:0000313" key="4">
    <source>
        <dbReference type="Proteomes" id="UP000001072"/>
    </source>
</evidence>
<dbReference type="HOGENOM" id="CLU_049472_0_0_1"/>
<feature type="compositionally biased region" description="Polar residues" evidence="2">
    <location>
        <begin position="67"/>
        <end position="77"/>
    </location>
</feature>
<protein>
    <submittedName>
        <fullName evidence="3">Uncharacterized protein</fullName>
    </submittedName>
</protein>
<dbReference type="GeneID" id="18936460"/>
<feature type="compositionally biased region" description="Basic residues" evidence="2">
    <location>
        <begin position="147"/>
        <end position="166"/>
    </location>
</feature>
<feature type="coiled-coil region" evidence="1">
    <location>
        <begin position="320"/>
        <end position="393"/>
    </location>
</feature>
<sequence>MLAPTSRGNSESVLDPDNPAVNKQIMLDWLRINHPKTPVSSKANKGEVADIVRKSQPHIFGDPNSPAGPSTQPPNQVYPSLESLRVSSPAVGQHFQMSENLLKRSASADLDVPHPNQRIANIGEIPGKRIKAATDAEFGESGESSKIKGKKSRGKKPKSTKIKTRGTLKPVGSDGVPGVPQPQPLPISPISSLSDEEERLELQGLKQTISAPLVDISGAPDSFPSPQVSIIAPGIKSRKPFVNPCTTKDFFTPNPSTSQLKINKSKDDHTTDELDLIQFSDTEIFDIGNLVIGRDIPTIGMQEHFSPSKKKTGVDVFQEEQRREQKVKSLEERLAHLETSIDILEKKASNSLFQEMQQHQSNADAIAKNTSLLEQAKEEITVLQDKVETLDTERINLQYDLDMARINIDAHHRIFRKILGSNSHIDLEEQYDSSSKESESSDQQNPVSCNNDSTVSA</sequence>
<name>F4S3V1_MELLP</name>
<feature type="compositionally biased region" description="Polar residues" evidence="2">
    <location>
        <begin position="445"/>
        <end position="457"/>
    </location>
</feature>
<evidence type="ECO:0000313" key="3">
    <source>
        <dbReference type="EMBL" id="EGG00679.1"/>
    </source>
</evidence>
<dbReference type="VEuPathDB" id="FungiDB:MELLADRAFT_93076"/>
<gene>
    <name evidence="3" type="ORF">MELLADRAFT_93076</name>
</gene>
<evidence type="ECO:0000256" key="2">
    <source>
        <dbReference type="SAM" id="MobiDB-lite"/>
    </source>
</evidence>
<keyword evidence="1" id="KW-0175">Coiled coil</keyword>
<feature type="region of interest" description="Disordered" evidence="2">
    <location>
        <begin position="106"/>
        <end position="125"/>
    </location>
</feature>
<feature type="region of interest" description="Disordered" evidence="2">
    <location>
        <begin position="133"/>
        <end position="185"/>
    </location>
</feature>
<organism evidence="4">
    <name type="scientific">Melampsora larici-populina (strain 98AG31 / pathotype 3-4-7)</name>
    <name type="common">Poplar leaf rust fungus</name>
    <dbReference type="NCBI Taxonomy" id="747676"/>
    <lineage>
        <taxon>Eukaryota</taxon>
        <taxon>Fungi</taxon>
        <taxon>Dikarya</taxon>
        <taxon>Basidiomycota</taxon>
        <taxon>Pucciniomycotina</taxon>
        <taxon>Pucciniomycetes</taxon>
        <taxon>Pucciniales</taxon>
        <taxon>Melampsoraceae</taxon>
        <taxon>Melampsora</taxon>
    </lineage>
</organism>
<reference evidence="4" key="1">
    <citation type="journal article" date="2011" name="Proc. Natl. Acad. Sci. U.S.A.">
        <title>Obligate biotrophy features unraveled by the genomic analysis of rust fungi.</title>
        <authorList>
            <person name="Duplessis S."/>
            <person name="Cuomo C.A."/>
            <person name="Lin Y.-C."/>
            <person name="Aerts A."/>
            <person name="Tisserant E."/>
            <person name="Veneault-Fourrey C."/>
            <person name="Joly D.L."/>
            <person name="Hacquard S."/>
            <person name="Amselem J."/>
            <person name="Cantarel B.L."/>
            <person name="Chiu R."/>
            <person name="Coutinho P.M."/>
            <person name="Feau N."/>
            <person name="Field M."/>
            <person name="Frey P."/>
            <person name="Gelhaye E."/>
            <person name="Goldberg J."/>
            <person name="Grabherr M.G."/>
            <person name="Kodira C.D."/>
            <person name="Kohler A."/>
            <person name="Kuees U."/>
            <person name="Lindquist E.A."/>
            <person name="Lucas S.M."/>
            <person name="Mago R."/>
            <person name="Mauceli E."/>
            <person name="Morin E."/>
            <person name="Murat C."/>
            <person name="Pangilinan J.L."/>
            <person name="Park R."/>
            <person name="Pearson M."/>
            <person name="Quesneville H."/>
            <person name="Rouhier N."/>
            <person name="Sakthikumar S."/>
            <person name="Salamov A.A."/>
            <person name="Schmutz J."/>
            <person name="Selles B."/>
            <person name="Shapiro H."/>
            <person name="Tanguay P."/>
            <person name="Tuskan G.A."/>
            <person name="Henrissat B."/>
            <person name="Van de Peer Y."/>
            <person name="Rouze P."/>
            <person name="Ellis J.G."/>
            <person name="Dodds P.N."/>
            <person name="Schein J.E."/>
            <person name="Zhong S."/>
            <person name="Hamelin R.C."/>
            <person name="Grigoriev I.V."/>
            <person name="Szabo L.J."/>
            <person name="Martin F."/>
        </authorList>
    </citation>
    <scope>NUCLEOTIDE SEQUENCE [LARGE SCALE GENOMIC DNA]</scope>
    <source>
        <strain evidence="4">98AG31 / pathotype 3-4-7</strain>
    </source>
</reference>
<feature type="compositionally biased region" description="Basic and acidic residues" evidence="2">
    <location>
        <begin position="44"/>
        <end position="53"/>
    </location>
</feature>
<dbReference type="Proteomes" id="UP000001072">
    <property type="component" value="Unassembled WGS sequence"/>
</dbReference>
<dbReference type="RefSeq" id="XP_007416133.1">
    <property type="nucleotide sequence ID" value="XM_007416071.1"/>
</dbReference>
<proteinExistence type="predicted"/>
<accession>F4S3V1</accession>
<dbReference type="AlphaFoldDB" id="F4S3V1"/>
<feature type="region of interest" description="Disordered" evidence="2">
    <location>
        <begin position="36"/>
        <end position="77"/>
    </location>
</feature>
<keyword evidence="4" id="KW-1185">Reference proteome</keyword>